<dbReference type="Pfam" id="PF04781">
    <property type="entry name" value="DUF627"/>
    <property type="match status" value="1"/>
</dbReference>
<protein>
    <recommendedName>
        <fullName evidence="5">C2H2-type domain-containing protein</fullName>
    </recommendedName>
</protein>
<feature type="region of interest" description="Disordered" evidence="4">
    <location>
        <begin position="916"/>
        <end position="950"/>
    </location>
</feature>
<feature type="compositionally biased region" description="Basic and acidic residues" evidence="4">
    <location>
        <begin position="921"/>
        <end position="930"/>
    </location>
</feature>
<dbReference type="Gene3D" id="1.25.40.10">
    <property type="entry name" value="Tetratricopeptide repeat domain"/>
    <property type="match status" value="1"/>
</dbReference>
<keyword evidence="1" id="KW-0833">Ubl conjugation pathway</keyword>
<dbReference type="AlphaFoldDB" id="A0AAW2QAA3"/>
<accession>A0AAW2QAA3</accession>
<feature type="compositionally biased region" description="Low complexity" evidence="4">
    <location>
        <begin position="54"/>
        <end position="65"/>
    </location>
</feature>
<feature type="coiled-coil region" evidence="3">
    <location>
        <begin position="997"/>
        <end position="1037"/>
    </location>
</feature>
<dbReference type="PROSITE" id="PS00028">
    <property type="entry name" value="ZINC_FINGER_C2H2_1"/>
    <property type="match status" value="1"/>
</dbReference>
<feature type="compositionally biased region" description="Basic and acidic residues" evidence="4">
    <location>
        <begin position="938"/>
        <end position="950"/>
    </location>
</feature>
<organism evidence="6">
    <name type="scientific">Sesamum angustifolium</name>
    <dbReference type="NCBI Taxonomy" id="2727405"/>
    <lineage>
        <taxon>Eukaryota</taxon>
        <taxon>Viridiplantae</taxon>
        <taxon>Streptophyta</taxon>
        <taxon>Embryophyta</taxon>
        <taxon>Tracheophyta</taxon>
        <taxon>Spermatophyta</taxon>
        <taxon>Magnoliopsida</taxon>
        <taxon>eudicotyledons</taxon>
        <taxon>Gunneridae</taxon>
        <taxon>Pentapetalae</taxon>
        <taxon>asterids</taxon>
        <taxon>lamiids</taxon>
        <taxon>Lamiales</taxon>
        <taxon>Pedaliaceae</taxon>
        <taxon>Sesamum</taxon>
    </lineage>
</organism>
<dbReference type="InterPro" id="IPR006866">
    <property type="entry name" value="DUF627_N"/>
</dbReference>
<evidence type="ECO:0000256" key="2">
    <source>
        <dbReference type="ARBA" id="ARBA00022801"/>
    </source>
</evidence>
<feature type="compositionally biased region" description="Low complexity" evidence="4">
    <location>
        <begin position="19"/>
        <end position="33"/>
    </location>
</feature>
<feature type="region of interest" description="Disordered" evidence="4">
    <location>
        <begin position="256"/>
        <end position="280"/>
    </location>
</feature>
<dbReference type="InterPro" id="IPR052398">
    <property type="entry name" value="Ubiquitin_hydrolase_53/54"/>
</dbReference>
<evidence type="ECO:0000256" key="1">
    <source>
        <dbReference type="ARBA" id="ARBA00022786"/>
    </source>
</evidence>
<dbReference type="PANTHER" id="PTHR22975">
    <property type="entry name" value="UBIQUITIN SPECIFIC PROTEINASE"/>
    <property type="match status" value="1"/>
</dbReference>
<evidence type="ECO:0000256" key="3">
    <source>
        <dbReference type="SAM" id="Coils"/>
    </source>
</evidence>
<evidence type="ECO:0000256" key="4">
    <source>
        <dbReference type="SAM" id="MobiDB-lite"/>
    </source>
</evidence>
<dbReference type="PANTHER" id="PTHR22975:SF9">
    <property type="entry name" value="ECHINUS SPLICE FORM 3"/>
    <property type="match status" value="1"/>
</dbReference>
<feature type="domain" description="C2H2-type" evidence="5">
    <location>
        <begin position="344"/>
        <end position="365"/>
    </location>
</feature>
<gene>
    <name evidence="6" type="ORF">Sangu_0562200</name>
</gene>
<sequence>MGHKKRNVAPRSKPSQPQSAAGAEDSSADGGAANPEHSPNPCVKTTAKSDAADLESNSNANSSSSYASIKLECERALTALRRGNHTKALRLMKDLGAKHENSPHSALIHRVQGTVCVKVASIIDDPNAKQRHLKNAIESARRAVSLSPSSIEFAHFYANLLYEAASDGKEYEEVVQECEKALMIENPVDPAKESLQEENQQKISTAEARVTHVQSELRRVPEDPMELRLIQARRPNEIKKVAKTPEERRKEIEGLDSYPIPGQKAGERRKSGTVRKNASSDERRDWVQSYWNSMSLEAKKDLLRFKILDLQAHFSSSKDGSPSEVLNEALSFGETNNTWKFWLCCRCNDKFADAGLFMQHVVQEHMGSLLPKMQSILPENVENEWAEMLLNCSWKPLDLNAAIRMLGKQSKSDAAEFLDEAHPKNGLDDSKECFIDTYCNEYEWVSSPRKRRSADNFKVCTKDSREFEDVRWMDCDGDQRSKESLLHENWPLSDDPERAKILERIHAIFQALIKNKYLATGHLSKVIHFAVEELQGLACGSQLLNSNLERTPLCICFLGAPELKKILKFLQEISHSCGLSRYSDKGNAVDDANTGVQGVEIMEKIIFSQDASFLVLDEQFLPCKVPRLSYDDAVNDCSSAATSSHVNYDNGVILDSDALLSWIFTGPSSGEQLASWRRVREEKAQKGLEILQLLEKESYHLQGLCERKCEHLSYEEALQAVEDLCLEEGKKREHVKDFAHHSYDSVLRKRREELIENDKDSSIISNRFELDAITNVLKDAESLNVNQFGFEESYSGVTSHLCDLESGEEDWRRKEYLHQVDSCIEVAIQRQKEQVSIEISKIDARIMRIVVGMQQLEVKLEPTSSHDFRSVLIPLVKSFLRARLEDLAEKDARKKSDAAREAFLAELALDSKKGVSAGVDNSKHVHERTKDKKKSKESRRNKDLKATHCDELHDQTAEEILLQVGHGEDGPGAEIADPVSDDVLRLQEADCKRKIELEAEERKLEETLEYQRRIENEAKQKHLAEQHKRILKNAEENGEPRVSDAYLRLNDGVKDVNEKWINRKVRLFVIPLYQVTCRFYSN</sequence>
<proteinExistence type="predicted"/>
<dbReference type="Pfam" id="PF04780">
    <property type="entry name" value="DUF629"/>
    <property type="match status" value="1"/>
</dbReference>
<dbReference type="InterPro" id="IPR011990">
    <property type="entry name" value="TPR-like_helical_dom_sf"/>
</dbReference>
<reference evidence="6" key="2">
    <citation type="journal article" date="2024" name="Plant">
        <title>Genomic evolution and insights into agronomic trait innovations of Sesamum species.</title>
        <authorList>
            <person name="Miao H."/>
            <person name="Wang L."/>
            <person name="Qu L."/>
            <person name="Liu H."/>
            <person name="Sun Y."/>
            <person name="Le M."/>
            <person name="Wang Q."/>
            <person name="Wei S."/>
            <person name="Zheng Y."/>
            <person name="Lin W."/>
            <person name="Duan Y."/>
            <person name="Cao H."/>
            <person name="Xiong S."/>
            <person name="Wang X."/>
            <person name="Wei L."/>
            <person name="Li C."/>
            <person name="Ma Q."/>
            <person name="Ju M."/>
            <person name="Zhao R."/>
            <person name="Li G."/>
            <person name="Mu C."/>
            <person name="Tian Q."/>
            <person name="Mei H."/>
            <person name="Zhang T."/>
            <person name="Gao T."/>
            <person name="Zhang H."/>
        </authorList>
    </citation>
    <scope>NUCLEOTIDE SEQUENCE</scope>
    <source>
        <strain evidence="6">G01</strain>
    </source>
</reference>
<dbReference type="GO" id="GO:0016787">
    <property type="term" value="F:hydrolase activity"/>
    <property type="evidence" value="ECO:0007669"/>
    <property type="project" value="UniProtKB-KW"/>
</dbReference>
<keyword evidence="3" id="KW-0175">Coiled coil</keyword>
<evidence type="ECO:0000313" key="6">
    <source>
        <dbReference type="EMBL" id="KAL0364646.1"/>
    </source>
</evidence>
<comment type="caution">
    <text evidence="6">The sequence shown here is derived from an EMBL/GenBank/DDBJ whole genome shotgun (WGS) entry which is preliminary data.</text>
</comment>
<dbReference type="EMBL" id="JACGWK010000003">
    <property type="protein sequence ID" value="KAL0364646.1"/>
    <property type="molecule type" value="Genomic_DNA"/>
</dbReference>
<name>A0AAW2QAA3_9LAMI</name>
<evidence type="ECO:0000259" key="5">
    <source>
        <dbReference type="PROSITE" id="PS00028"/>
    </source>
</evidence>
<dbReference type="InterPro" id="IPR013087">
    <property type="entry name" value="Znf_C2H2_type"/>
</dbReference>
<feature type="region of interest" description="Disordered" evidence="4">
    <location>
        <begin position="1"/>
        <end position="65"/>
    </location>
</feature>
<reference evidence="6" key="1">
    <citation type="submission" date="2020-06" db="EMBL/GenBank/DDBJ databases">
        <authorList>
            <person name="Li T."/>
            <person name="Hu X."/>
            <person name="Zhang T."/>
            <person name="Song X."/>
            <person name="Zhang H."/>
            <person name="Dai N."/>
            <person name="Sheng W."/>
            <person name="Hou X."/>
            <person name="Wei L."/>
        </authorList>
    </citation>
    <scope>NUCLEOTIDE SEQUENCE</scope>
    <source>
        <strain evidence="6">G01</strain>
        <tissue evidence="6">Leaf</tissue>
    </source>
</reference>
<keyword evidence="2" id="KW-0378">Hydrolase</keyword>
<dbReference type="InterPro" id="IPR006865">
    <property type="entry name" value="DUF629"/>
</dbReference>